<keyword evidence="4" id="KW-0411">Iron-sulfur</keyword>
<dbReference type="InterPro" id="IPR023874">
    <property type="entry name" value="DNA_rSAM_put"/>
</dbReference>
<evidence type="ECO:0000256" key="1">
    <source>
        <dbReference type="ARBA" id="ARBA00022691"/>
    </source>
</evidence>
<dbReference type="Proteomes" id="UP001605989">
    <property type="component" value="Unassembled WGS sequence"/>
</dbReference>
<evidence type="ECO:0000313" key="7">
    <source>
        <dbReference type="EMBL" id="NME27700.1"/>
    </source>
</evidence>
<evidence type="ECO:0000313" key="6">
    <source>
        <dbReference type="EMBL" id="MFG6272915.1"/>
    </source>
</evidence>
<keyword evidence="3" id="KW-0408">Iron</keyword>
<dbReference type="GO" id="GO:0051536">
    <property type="term" value="F:iron-sulfur cluster binding"/>
    <property type="evidence" value="ECO:0007669"/>
    <property type="project" value="UniProtKB-KW"/>
</dbReference>
<dbReference type="PANTHER" id="PTHR21180">
    <property type="entry name" value="ENDONUCLEASE/EXONUCLEASE/PHOSPHATASE FAMILY DOMAIN-CONTAINING PROTEIN 1"/>
    <property type="match status" value="1"/>
</dbReference>
<dbReference type="EMBL" id="JABAFG010000004">
    <property type="protein sequence ID" value="NME27700.1"/>
    <property type="molecule type" value="Genomic_DNA"/>
</dbReference>
<dbReference type="KEGG" id="mhw:ACT01_04485"/>
<evidence type="ECO:0000256" key="3">
    <source>
        <dbReference type="ARBA" id="ARBA00023004"/>
    </source>
</evidence>
<feature type="domain" description="Radical SAM core" evidence="5">
    <location>
        <begin position="62"/>
        <end position="190"/>
    </location>
</feature>
<dbReference type="Pfam" id="PF04055">
    <property type="entry name" value="Radical_SAM"/>
    <property type="match status" value="1"/>
</dbReference>
<keyword evidence="2" id="KW-0479">Metal-binding</keyword>
<dbReference type="Gene3D" id="1.10.150.320">
    <property type="entry name" value="Photosystem II 12 kDa extrinsic protein"/>
    <property type="match status" value="1"/>
</dbReference>
<dbReference type="PANTHER" id="PTHR21180:SF9">
    <property type="entry name" value="TYPE II SECRETION SYSTEM PROTEIN K"/>
    <property type="match status" value="1"/>
</dbReference>
<dbReference type="GO" id="GO:0046872">
    <property type="term" value="F:metal ion binding"/>
    <property type="evidence" value="ECO:0007669"/>
    <property type="project" value="UniProtKB-KW"/>
</dbReference>
<dbReference type="AlphaFoldDB" id="A0A848BRE4"/>
<evidence type="ECO:0000259" key="5">
    <source>
        <dbReference type="Pfam" id="PF04055"/>
    </source>
</evidence>
<dbReference type="SUPFAM" id="SSF102114">
    <property type="entry name" value="Radical SAM enzymes"/>
    <property type="match status" value="1"/>
</dbReference>
<dbReference type="CDD" id="cd01335">
    <property type="entry name" value="Radical_SAM"/>
    <property type="match status" value="1"/>
</dbReference>
<reference evidence="7 8" key="1">
    <citation type="submission" date="2020-04" db="EMBL/GenBank/DDBJ databases">
        <authorList>
            <person name="Hitch T.C.A."/>
            <person name="Wylensek D."/>
            <person name="Clavel T."/>
        </authorList>
    </citation>
    <scope>NUCLEOTIDE SEQUENCE [LARGE SCALE GENOMIC DNA]</scope>
    <source>
        <strain evidence="7 8">Oil-RF-744-FAT-WT-6-1</strain>
    </source>
</reference>
<dbReference type="InterPro" id="IPR007197">
    <property type="entry name" value="rSAM"/>
</dbReference>
<gene>
    <name evidence="6" type="ORF">ACGTZG_06910</name>
    <name evidence="7" type="ORF">HF872_03540</name>
</gene>
<protein>
    <submittedName>
        <fullName evidence="6 7">DNA modification/repair radical SAM protein</fullName>
    </submittedName>
</protein>
<dbReference type="InterPro" id="IPR010994">
    <property type="entry name" value="RuvA_2-like"/>
</dbReference>
<reference evidence="6 9" key="2">
    <citation type="submission" date="2024-10" db="EMBL/GenBank/DDBJ databases">
        <authorList>
            <person name="Sang B.-I."/>
            <person name="Prabhaharan D."/>
        </authorList>
    </citation>
    <scope>NUCLEOTIDE SEQUENCE [LARGE SCALE GENOMIC DNA]</scope>
    <source>
        <strain evidence="6 9">MH</strain>
    </source>
</reference>
<dbReference type="SFLD" id="SFLDG01102">
    <property type="entry name" value="Uncharacterised_Radical_SAM_Su"/>
    <property type="match status" value="1"/>
</dbReference>
<dbReference type="Proteomes" id="UP000591071">
    <property type="component" value="Unassembled WGS sequence"/>
</dbReference>
<dbReference type="InterPro" id="IPR013785">
    <property type="entry name" value="Aldolase_TIM"/>
</dbReference>
<organism evidence="7 8">
    <name type="scientific">Megasphaera hexanoica</name>
    <dbReference type="NCBI Taxonomy" id="1675036"/>
    <lineage>
        <taxon>Bacteria</taxon>
        <taxon>Bacillati</taxon>
        <taxon>Bacillota</taxon>
        <taxon>Negativicutes</taxon>
        <taxon>Veillonellales</taxon>
        <taxon>Veillonellaceae</taxon>
        <taxon>Megasphaera</taxon>
    </lineage>
</organism>
<evidence type="ECO:0000313" key="8">
    <source>
        <dbReference type="Proteomes" id="UP000591071"/>
    </source>
</evidence>
<dbReference type="SFLD" id="SFLDS00029">
    <property type="entry name" value="Radical_SAM"/>
    <property type="match status" value="1"/>
</dbReference>
<dbReference type="Gene3D" id="3.20.20.70">
    <property type="entry name" value="Aldolase class I"/>
    <property type="match status" value="1"/>
</dbReference>
<evidence type="ECO:0000256" key="4">
    <source>
        <dbReference type="ARBA" id="ARBA00023014"/>
    </source>
</evidence>
<dbReference type="RefSeq" id="WP_075581973.1">
    <property type="nucleotide sequence ID" value="NZ_CP011940.1"/>
</dbReference>
<dbReference type="InterPro" id="IPR051675">
    <property type="entry name" value="Endo/Exo/Phosphatase_dom_1"/>
</dbReference>
<dbReference type="EMBL" id="JBIEKR010000005">
    <property type="protein sequence ID" value="MFG6272915.1"/>
    <property type="molecule type" value="Genomic_DNA"/>
</dbReference>
<dbReference type="OrthoDB" id="9801154at2"/>
<keyword evidence="1" id="KW-0949">S-adenosyl-L-methionine</keyword>
<dbReference type="NCBIfam" id="TIGR03916">
    <property type="entry name" value="rSAM_link_UDG"/>
    <property type="match status" value="1"/>
</dbReference>
<dbReference type="SUPFAM" id="SSF47781">
    <property type="entry name" value="RuvA domain 2-like"/>
    <property type="match status" value="1"/>
</dbReference>
<sequence>MDWDGIQEKLQILSDAAKYDVSCSSSGSRRANQKGGIGNAACSGICHTWSSDGRCVSLLKILMTNYCIYDCAYCVNRCSRETKRAMLTPEEIADITIQFYRRNYIEGLFLSSGVYQSPDTTTELLIRTARLLRDVYHFNGYIHMKGIPGTDERLIRELGQYVDRLSVNIELPSSAGLRLLAPQKTKQSILLPMRAVRAGIAERQEERKKSRKVPAFVPAGQTTQLIIGATPDSDRTILRLSESLYRHVSLKRVYYSAYVPMLHGPGLPELRTPPLLREHRLYQADWLLRFYQFTADEILSDDMPDFDLHLDPKACWALRHPEVFPIEINRASYHMLLRVPGIGVQSARRICAARRQAWLSYDSLRRLGIVLKRAKYFITCRGRYYGGHTGQGEIRRHLLQDEGRSRYEEVDLFSGGTI</sequence>
<comment type="caution">
    <text evidence="7">The sequence shown here is derived from an EMBL/GenBank/DDBJ whole genome shotgun (WGS) entry which is preliminary data.</text>
</comment>
<evidence type="ECO:0000313" key="9">
    <source>
        <dbReference type="Proteomes" id="UP001605989"/>
    </source>
</evidence>
<accession>A0A848BRE4</accession>
<dbReference type="GO" id="GO:0003824">
    <property type="term" value="F:catalytic activity"/>
    <property type="evidence" value="ECO:0007669"/>
    <property type="project" value="InterPro"/>
</dbReference>
<proteinExistence type="predicted"/>
<keyword evidence="9" id="KW-1185">Reference proteome</keyword>
<dbReference type="InterPro" id="IPR058240">
    <property type="entry name" value="rSAM_sf"/>
</dbReference>
<name>A0A848BRE4_9FIRM</name>
<evidence type="ECO:0000256" key="2">
    <source>
        <dbReference type="ARBA" id="ARBA00022723"/>
    </source>
</evidence>